<evidence type="ECO:0000256" key="1">
    <source>
        <dbReference type="SAM" id="Phobius"/>
    </source>
</evidence>
<protein>
    <submittedName>
        <fullName evidence="2">Uncharacterized protein</fullName>
    </submittedName>
</protein>
<gene>
    <name evidence="2" type="ORF">CEE36_07485</name>
</gene>
<keyword evidence="1" id="KW-0472">Membrane</keyword>
<proteinExistence type="predicted"/>
<name>A0A532V4Z8_UNCT6</name>
<evidence type="ECO:0000313" key="3">
    <source>
        <dbReference type="Proteomes" id="UP000317778"/>
    </source>
</evidence>
<dbReference type="CDD" id="cd03801">
    <property type="entry name" value="GT4_PimA-like"/>
    <property type="match status" value="1"/>
</dbReference>
<keyword evidence="1" id="KW-0812">Transmembrane</keyword>
<comment type="caution">
    <text evidence="2">The sequence shown here is derived from an EMBL/GenBank/DDBJ whole genome shotgun (WGS) entry which is preliminary data.</text>
</comment>
<reference evidence="2 3" key="1">
    <citation type="submission" date="2017-06" db="EMBL/GenBank/DDBJ databases">
        <title>Novel microbial phyla capable of carbon fixation and sulfur reduction in deep-sea sediments.</title>
        <authorList>
            <person name="Huang J."/>
            <person name="Baker B."/>
            <person name="Wang Y."/>
        </authorList>
    </citation>
    <scope>NUCLEOTIDE SEQUENCE [LARGE SCALE GENOMIC DNA]</scope>
    <source>
        <strain evidence="2">B3_TA06</strain>
    </source>
</reference>
<dbReference type="Proteomes" id="UP000317778">
    <property type="component" value="Unassembled WGS sequence"/>
</dbReference>
<sequence>MTDNTSSELRVNVFVDLLGKAGMISTVHKTILVIAVPFPGYYLTGFRRWLMEGVPPDGMPAIVNFLRETAKRGYQVHITLPVLGREYPCKRTVREGRIVVYPYKIPACFSPLIKLFRWRGNFLLNFLFIFLTMIFSFGFHMRLIKHIKPLFIYQMGYNTLNGHFLQLRTGVPLVYRMFGTALGEKLDSTGHIRLNLWDRIRSTPETYSYRYPGDLMVIGNDGTRGGEVMRAFGVPKQRSLFTMNGIGYQRERKSKANLRKGFGKDVFLAVTVTRLVPWKGVDRTIRAFPLVIKKEPRLRLVIVGDGNERKALEDLVRESGMEEFVKFQGVIPHDMVIDTIRQADVLISTQYVTNRSNCTLEAVMAGRPVVSLDDGSLDGFLEHMRDSLLVDTDDINEQLSSALVCLAQDPKLYGKLRKGVEKTRSQMRSWAQRINYELEVIEGVIGSGKPE</sequence>
<evidence type="ECO:0000313" key="2">
    <source>
        <dbReference type="EMBL" id="TKJ42057.1"/>
    </source>
</evidence>
<feature type="transmembrane region" description="Helical" evidence="1">
    <location>
        <begin position="122"/>
        <end position="141"/>
    </location>
</feature>
<dbReference type="Pfam" id="PF13692">
    <property type="entry name" value="Glyco_trans_1_4"/>
    <property type="match status" value="1"/>
</dbReference>
<organism evidence="2 3">
    <name type="scientific">candidate division TA06 bacterium B3_TA06</name>
    <dbReference type="NCBI Taxonomy" id="2012487"/>
    <lineage>
        <taxon>Bacteria</taxon>
        <taxon>Bacteria division TA06</taxon>
    </lineage>
</organism>
<dbReference type="AlphaFoldDB" id="A0A532V4Z8"/>
<dbReference type="PANTHER" id="PTHR12526">
    <property type="entry name" value="GLYCOSYLTRANSFERASE"/>
    <property type="match status" value="1"/>
</dbReference>
<dbReference type="EMBL" id="NJBO01000011">
    <property type="protein sequence ID" value="TKJ42057.1"/>
    <property type="molecule type" value="Genomic_DNA"/>
</dbReference>
<keyword evidence="1" id="KW-1133">Transmembrane helix</keyword>
<dbReference type="Gene3D" id="3.40.50.2000">
    <property type="entry name" value="Glycogen Phosphorylase B"/>
    <property type="match status" value="2"/>
</dbReference>
<accession>A0A532V4Z8</accession>
<dbReference type="SUPFAM" id="SSF53756">
    <property type="entry name" value="UDP-Glycosyltransferase/glycogen phosphorylase"/>
    <property type="match status" value="1"/>
</dbReference>
<dbReference type="PANTHER" id="PTHR12526:SF630">
    <property type="entry name" value="GLYCOSYLTRANSFERASE"/>
    <property type="match status" value="1"/>
</dbReference>